<dbReference type="Proteomes" id="UP000177803">
    <property type="component" value="Unassembled WGS sequence"/>
</dbReference>
<keyword evidence="1" id="KW-0175">Coiled coil</keyword>
<name>A0A1F6NLV1_9BACT</name>
<comment type="caution">
    <text evidence="2">The sequence shown here is derived from an EMBL/GenBank/DDBJ whole genome shotgun (WGS) entry which is preliminary data.</text>
</comment>
<proteinExistence type="predicted"/>
<feature type="coiled-coil region" evidence="1">
    <location>
        <begin position="358"/>
        <end position="385"/>
    </location>
</feature>
<protein>
    <submittedName>
        <fullName evidence="2">Uncharacterized protein</fullName>
    </submittedName>
</protein>
<organism evidence="2 3">
    <name type="scientific">Candidatus Magasanikbacteria bacterium RIFOXYA2_FULL_44_8</name>
    <dbReference type="NCBI Taxonomy" id="1798696"/>
    <lineage>
        <taxon>Bacteria</taxon>
        <taxon>Candidatus Magasanikiibacteriota</taxon>
    </lineage>
</organism>
<dbReference type="AlphaFoldDB" id="A0A1F6NLV1"/>
<accession>A0A1F6NLV1</accession>
<reference evidence="2 3" key="1">
    <citation type="journal article" date="2016" name="Nat. Commun.">
        <title>Thousands of microbial genomes shed light on interconnected biogeochemical processes in an aquifer system.</title>
        <authorList>
            <person name="Anantharaman K."/>
            <person name="Brown C.T."/>
            <person name="Hug L.A."/>
            <person name="Sharon I."/>
            <person name="Castelle C.J."/>
            <person name="Probst A.J."/>
            <person name="Thomas B.C."/>
            <person name="Singh A."/>
            <person name="Wilkins M.J."/>
            <person name="Karaoz U."/>
            <person name="Brodie E.L."/>
            <person name="Williams K.H."/>
            <person name="Hubbard S.S."/>
            <person name="Banfield J.F."/>
        </authorList>
    </citation>
    <scope>NUCLEOTIDE SEQUENCE [LARGE SCALE GENOMIC DNA]</scope>
</reference>
<dbReference type="EMBL" id="MFQR01000003">
    <property type="protein sequence ID" value="OGH84723.1"/>
    <property type="molecule type" value="Genomic_DNA"/>
</dbReference>
<evidence type="ECO:0000313" key="3">
    <source>
        <dbReference type="Proteomes" id="UP000177803"/>
    </source>
</evidence>
<evidence type="ECO:0000313" key="2">
    <source>
        <dbReference type="EMBL" id="OGH84723.1"/>
    </source>
</evidence>
<sequence>MSHSQEMKDRQQVQDRHEILAKHYVKSVEDLLSKIFHCSAADICQHNTIWRKWNEISAQMLDRLLNLIENTDIDDVYKARAIAVLIAPSVLFTPFARYSDPRSNTNVFLGSALHPLSSLSSELCVFTLELLKLNIDTARNLAKDDPNYLSVESCYLDKYVLWFLAELPADNPLAEQLFNRLSMNDLECFIGEDGSSGYNPFRDIMESSIPDVWKRKADEQTRNIIEAEAAGARKPRMKRERAWPNYVKHIGSLAIGKSIPYPVDLLASQIAYIEKWSNWRDWCSFVRVHVDALLTLLADEKYRRLCIKIVASVVLGEVDGRKFEIAYTSDLNLAKKMLVMCGSGGDLDVCFADEGECVDELRRLITRAEVTLAERNAEIAEAKRKEEIILGKMKKVA</sequence>
<evidence type="ECO:0000256" key="1">
    <source>
        <dbReference type="SAM" id="Coils"/>
    </source>
</evidence>
<gene>
    <name evidence="2" type="ORF">A2261_00330</name>
</gene>